<dbReference type="InterPro" id="IPR018062">
    <property type="entry name" value="HTH_AraC-typ_CS"/>
</dbReference>
<evidence type="ECO:0000256" key="2">
    <source>
        <dbReference type="ARBA" id="ARBA00023125"/>
    </source>
</evidence>
<dbReference type="GO" id="GO:0000976">
    <property type="term" value="F:transcription cis-regulatory region binding"/>
    <property type="evidence" value="ECO:0007669"/>
    <property type="project" value="TreeGrafter"/>
</dbReference>
<name>A0A2M8H9M8_9GAMM</name>
<evidence type="ECO:0000256" key="3">
    <source>
        <dbReference type="ARBA" id="ARBA00023163"/>
    </source>
</evidence>
<dbReference type="OrthoDB" id="6506763at2"/>
<keyword evidence="3" id="KW-0804">Transcription</keyword>
<dbReference type="PANTHER" id="PTHR47894">
    <property type="entry name" value="HTH-TYPE TRANSCRIPTIONAL REGULATOR GADX"/>
    <property type="match status" value="1"/>
</dbReference>
<dbReference type="SMART" id="SM00342">
    <property type="entry name" value="HTH_ARAC"/>
    <property type="match status" value="1"/>
</dbReference>
<dbReference type="SUPFAM" id="SSF46689">
    <property type="entry name" value="Homeodomain-like"/>
    <property type="match status" value="1"/>
</dbReference>
<dbReference type="AlphaFoldDB" id="A0A2M8H9M8"/>
<dbReference type="InterPro" id="IPR018060">
    <property type="entry name" value="HTH_AraC"/>
</dbReference>
<dbReference type="InterPro" id="IPR032687">
    <property type="entry name" value="AraC-type_N"/>
</dbReference>
<keyword evidence="2" id="KW-0238">DNA-binding</keyword>
<dbReference type="PROSITE" id="PS01124">
    <property type="entry name" value="HTH_ARAC_FAMILY_2"/>
    <property type="match status" value="1"/>
</dbReference>
<gene>
    <name evidence="5" type="ORF">CUC44_09990</name>
</gene>
<evidence type="ECO:0000256" key="1">
    <source>
        <dbReference type="ARBA" id="ARBA00023015"/>
    </source>
</evidence>
<protein>
    <recommendedName>
        <fullName evidence="4">HTH araC/xylS-type domain-containing protein</fullName>
    </recommendedName>
</protein>
<evidence type="ECO:0000259" key="4">
    <source>
        <dbReference type="PROSITE" id="PS01124"/>
    </source>
</evidence>
<reference evidence="5 6" key="1">
    <citation type="submission" date="2017-11" db="EMBL/GenBank/DDBJ databases">
        <title>Draft genome sequence of environmental isolate Aeromonas lusitania sp. nov. MDC 2473.</title>
        <authorList>
            <person name="Colston S.M."/>
            <person name="Navarro A."/>
            <person name="Martinez-Murcia A.J."/>
            <person name="Graf J."/>
        </authorList>
    </citation>
    <scope>NUCLEOTIDE SEQUENCE [LARGE SCALE GENOMIC DNA]</scope>
    <source>
        <strain evidence="5 6">MDC 2473</strain>
    </source>
</reference>
<keyword evidence="6" id="KW-1185">Reference proteome</keyword>
<evidence type="ECO:0000313" key="6">
    <source>
        <dbReference type="Proteomes" id="UP000232060"/>
    </source>
</evidence>
<dbReference type="Gene3D" id="1.10.10.60">
    <property type="entry name" value="Homeodomain-like"/>
    <property type="match status" value="1"/>
</dbReference>
<dbReference type="Pfam" id="PF12833">
    <property type="entry name" value="HTH_18"/>
    <property type="match status" value="1"/>
</dbReference>
<dbReference type="PANTHER" id="PTHR47894:SF1">
    <property type="entry name" value="HTH-TYPE TRANSCRIPTIONAL REGULATOR VQSM"/>
    <property type="match status" value="1"/>
</dbReference>
<dbReference type="InterPro" id="IPR009057">
    <property type="entry name" value="Homeodomain-like_sf"/>
</dbReference>
<dbReference type="Proteomes" id="UP000232060">
    <property type="component" value="Unassembled WGS sequence"/>
</dbReference>
<proteinExistence type="predicted"/>
<dbReference type="GO" id="GO:0003700">
    <property type="term" value="F:DNA-binding transcription factor activity"/>
    <property type="evidence" value="ECO:0007669"/>
    <property type="project" value="InterPro"/>
</dbReference>
<accession>A0A2M8H9M8</accession>
<feature type="domain" description="HTH araC/xylS-type" evidence="4">
    <location>
        <begin position="241"/>
        <end position="340"/>
    </location>
</feature>
<dbReference type="GO" id="GO:0005829">
    <property type="term" value="C:cytosol"/>
    <property type="evidence" value="ECO:0007669"/>
    <property type="project" value="TreeGrafter"/>
</dbReference>
<comment type="caution">
    <text evidence="5">The sequence shown here is derived from an EMBL/GenBank/DDBJ whole genome shotgun (WGS) entry which is preliminary data.</text>
</comment>
<keyword evidence="1" id="KW-0805">Transcription regulation</keyword>
<dbReference type="PROSITE" id="PS00041">
    <property type="entry name" value="HTH_ARAC_FAMILY_1"/>
    <property type="match status" value="1"/>
</dbReference>
<dbReference type="RefSeq" id="WP_100859814.1">
    <property type="nucleotide sequence ID" value="NZ_PGCP01000014.1"/>
</dbReference>
<evidence type="ECO:0000313" key="5">
    <source>
        <dbReference type="EMBL" id="PJC93268.1"/>
    </source>
</evidence>
<organism evidence="5 6">
    <name type="scientific">Aeromonas lusitana</name>
    <dbReference type="NCBI Taxonomy" id="931529"/>
    <lineage>
        <taxon>Bacteria</taxon>
        <taxon>Pseudomonadati</taxon>
        <taxon>Pseudomonadota</taxon>
        <taxon>Gammaproteobacteria</taxon>
        <taxon>Aeromonadales</taxon>
        <taxon>Aeromonadaceae</taxon>
        <taxon>Aeromonas</taxon>
    </lineage>
</organism>
<sequence length="345" mass="38843">MGKSVSNIIARSTLYLLEESGVNTDAIKTQCQLSQYELERADGRLSQKQHLRFIKATSAYDFLWQERLSQGHSPASLIDDAYEMFPDLVGYCLNQPTAEEAVLGYIRNRIIIGNCDNFTLAQADDQLAITYVEDQELAQRNHSAIGNFMLLKELVRLYAPGVETAVSLRGAAEPGSKQLDEGFGCHCQFDQAANVIHFKSAALTSRAEHYLPLLNRNQHQQISRRVAALEYEQGFSSLVMSLLEQAIENNVLNDEASFMEYICGLVGMSRWTINARLNQENSNLSMLLKKVRIKKACAWLAETDLSIQDISERLRFSSLSVFSRFFSTHMGSSPLHYRRRLGQGG</sequence>
<dbReference type="Pfam" id="PF12625">
    <property type="entry name" value="Arabinose_bd"/>
    <property type="match status" value="1"/>
</dbReference>
<dbReference type="EMBL" id="PGCP01000014">
    <property type="protein sequence ID" value="PJC93268.1"/>
    <property type="molecule type" value="Genomic_DNA"/>
</dbReference>